<dbReference type="Proteomes" id="UP000218418">
    <property type="component" value="Chromosome"/>
</dbReference>
<organism evidence="1 2">
    <name type="scientific">Calothrix parasitica NIES-267</name>
    <dbReference type="NCBI Taxonomy" id="1973488"/>
    <lineage>
        <taxon>Bacteria</taxon>
        <taxon>Bacillati</taxon>
        <taxon>Cyanobacteriota</taxon>
        <taxon>Cyanophyceae</taxon>
        <taxon>Nostocales</taxon>
        <taxon>Calotrichaceae</taxon>
        <taxon>Calothrix</taxon>
    </lineage>
</organism>
<protein>
    <submittedName>
        <fullName evidence="1">Uncharacterized protein</fullName>
    </submittedName>
</protein>
<keyword evidence="2" id="KW-1185">Reference proteome</keyword>
<sequence length="190" mass="22383">MNQLKFSNETRVILIGGSSHAGKSTLAQYLATKLNWNYRSTDKLARHPGRPWIQDNKKFIPQHVVEHYQNLSPEELFIDVISHYEKNVLPQIEKIVRSEEYLIIEGSALYPELVKNLVRENQVEAIWLTGSEQLFRNRIYKESNFDNVGEDEKYLIEKFIQRTLLYNQRMMELVEKLGFKYIDVKSAFVS</sequence>
<evidence type="ECO:0000313" key="2">
    <source>
        <dbReference type="Proteomes" id="UP000218418"/>
    </source>
</evidence>
<proteinExistence type="predicted"/>
<dbReference type="SUPFAM" id="SSF52540">
    <property type="entry name" value="P-loop containing nucleoside triphosphate hydrolases"/>
    <property type="match status" value="1"/>
</dbReference>
<dbReference type="EMBL" id="AP018227">
    <property type="protein sequence ID" value="BAY85918.1"/>
    <property type="molecule type" value="Genomic_DNA"/>
</dbReference>
<accession>A0A1Z4LXV0</accession>
<dbReference type="Gene3D" id="3.40.50.300">
    <property type="entry name" value="P-loop containing nucleotide triphosphate hydrolases"/>
    <property type="match status" value="1"/>
</dbReference>
<name>A0A1Z4LXV0_9CYAN</name>
<dbReference type="AlphaFoldDB" id="A0A1Z4LXV0"/>
<evidence type="ECO:0000313" key="1">
    <source>
        <dbReference type="EMBL" id="BAY85918.1"/>
    </source>
</evidence>
<dbReference type="InterPro" id="IPR027417">
    <property type="entry name" value="P-loop_NTPase"/>
</dbReference>
<reference evidence="1 2" key="1">
    <citation type="submission" date="2017-06" db="EMBL/GenBank/DDBJ databases">
        <title>Genome sequencing of cyanobaciteial culture collection at National Institute for Environmental Studies (NIES).</title>
        <authorList>
            <person name="Hirose Y."/>
            <person name="Shimura Y."/>
            <person name="Fujisawa T."/>
            <person name="Nakamura Y."/>
            <person name="Kawachi M."/>
        </authorList>
    </citation>
    <scope>NUCLEOTIDE SEQUENCE [LARGE SCALE GENOMIC DNA]</scope>
    <source>
        <strain evidence="1 2">NIES-267</strain>
    </source>
</reference>
<dbReference type="OrthoDB" id="9788481at2"/>
<gene>
    <name evidence="1" type="ORF">NIES267_54240</name>
</gene>